<proteinExistence type="predicted"/>
<keyword evidence="2" id="KW-1185">Reference proteome</keyword>
<accession>A0AA47N2S6</accession>
<dbReference type="Proteomes" id="UP001174136">
    <property type="component" value="Unassembled WGS sequence"/>
</dbReference>
<keyword evidence="1" id="KW-0032">Aminotransferase</keyword>
<evidence type="ECO:0000313" key="1">
    <source>
        <dbReference type="EMBL" id="KAK0150639.1"/>
    </source>
</evidence>
<dbReference type="AlphaFoldDB" id="A0AA47N2S6"/>
<keyword evidence="1" id="KW-0808">Transferase</keyword>
<sequence>MGSPFSDMVELVSFHSASKVFMGEEVVELVNMDPLVMEKFCMLISPLAATILTLDRKKDACSGNNYLDSCVADLAQEVVAQEVLAQEVERVLNRKIAGLIQYKEGPPCSPDYTFNKPRFCIMNSMDTMEEVLRRLSTFHKQFMKDFS</sequence>
<comment type="caution">
    <text evidence="1">The sequence shown here is derived from an EMBL/GenBank/DDBJ whole genome shotgun (WGS) entry which is preliminary data.</text>
</comment>
<organism evidence="1 2">
    <name type="scientific">Merluccius polli</name>
    <name type="common">Benguela hake</name>
    <name type="synonym">Merluccius cadenati</name>
    <dbReference type="NCBI Taxonomy" id="89951"/>
    <lineage>
        <taxon>Eukaryota</taxon>
        <taxon>Metazoa</taxon>
        <taxon>Chordata</taxon>
        <taxon>Craniata</taxon>
        <taxon>Vertebrata</taxon>
        <taxon>Euteleostomi</taxon>
        <taxon>Actinopterygii</taxon>
        <taxon>Neopterygii</taxon>
        <taxon>Teleostei</taxon>
        <taxon>Neoteleostei</taxon>
        <taxon>Acanthomorphata</taxon>
        <taxon>Zeiogadaria</taxon>
        <taxon>Gadariae</taxon>
        <taxon>Gadiformes</taxon>
        <taxon>Gadoidei</taxon>
        <taxon>Merlucciidae</taxon>
        <taxon>Merluccius</taxon>
    </lineage>
</organism>
<name>A0AA47N2S6_MERPO</name>
<dbReference type="GO" id="GO:0008483">
    <property type="term" value="F:transaminase activity"/>
    <property type="evidence" value="ECO:0007669"/>
    <property type="project" value="UniProtKB-KW"/>
</dbReference>
<reference evidence="1" key="1">
    <citation type="journal article" date="2023" name="Front. Mar. Sci.">
        <title>A new Merluccius polli reference genome to investigate the effects of global change in West African waters.</title>
        <authorList>
            <person name="Mateo J.L."/>
            <person name="Blanco-Fernandez C."/>
            <person name="Garcia-Vazquez E."/>
            <person name="Machado-Schiaffino G."/>
        </authorList>
    </citation>
    <scope>NUCLEOTIDE SEQUENCE</scope>
    <source>
        <strain evidence="1">C29</strain>
        <tissue evidence="1">Fin</tissue>
    </source>
</reference>
<dbReference type="EMBL" id="JAOPHQ010001453">
    <property type="protein sequence ID" value="KAK0150639.1"/>
    <property type="molecule type" value="Genomic_DNA"/>
</dbReference>
<protein>
    <submittedName>
        <fullName evidence="1">Alanine aminotransferase 2</fullName>
    </submittedName>
</protein>
<evidence type="ECO:0000313" key="2">
    <source>
        <dbReference type="Proteomes" id="UP001174136"/>
    </source>
</evidence>
<gene>
    <name evidence="1" type="primary">gpt2_1</name>
    <name evidence="1" type="ORF">N1851_008255</name>
</gene>